<accession>A0A7S2R396</accession>
<dbReference type="AlphaFoldDB" id="A0A7S2R396"/>
<protein>
    <submittedName>
        <fullName evidence="1">Uncharacterized protein</fullName>
    </submittedName>
</protein>
<sequence length="100" mass="11534">MLADFLTKPLQGKLLRFFRAVLLGHKHISALSELLPTHHLRDENNGLRVDKTQSDKKRVRCVSMITEHQKWEEGRITHPGLTQPLRPETIYRMASTGHSI</sequence>
<reference evidence="1" key="1">
    <citation type="submission" date="2021-01" db="EMBL/GenBank/DDBJ databases">
        <authorList>
            <person name="Corre E."/>
            <person name="Pelletier E."/>
            <person name="Niang G."/>
            <person name="Scheremetjew M."/>
            <person name="Finn R."/>
            <person name="Kale V."/>
            <person name="Holt S."/>
            <person name="Cochrane G."/>
            <person name="Meng A."/>
            <person name="Brown T."/>
            <person name="Cohen L."/>
        </authorList>
    </citation>
    <scope>NUCLEOTIDE SEQUENCE</scope>
    <source>
        <strain evidence="1">CCMP1452</strain>
    </source>
</reference>
<name>A0A7S2R396_9STRA</name>
<proteinExistence type="predicted"/>
<organism evidence="1">
    <name type="scientific">Eucampia antarctica</name>
    <dbReference type="NCBI Taxonomy" id="49252"/>
    <lineage>
        <taxon>Eukaryota</taxon>
        <taxon>Sar</taxon>
        <taxon>Stramenopiles</taxon>
        <taxon>Ochrophyta</taxon>
        <taxon>Bacillariophyta</taxon>
        <taxon>Mediophyceae</taxon>
        <taxon>Biddulphiophycidae</taxon>
        <taxon>Hemiaulales</taxon>
        <taxon>Hemiaulaceae</taxon>
        <taxon>Eucampia</taxon>
    </lineage>
</organism>
<gene>
    <name evidence="1" type="ORF">EANT1437_LOCUS3291</name>
</gene>
<dbReference type="EMBL" id="HBHI01006521">
    <property type="protein sequence ID" value="CAD9659488.1"/>
    <property type="molecule type" value="Transcribed_RNA"/>
</dbReference>
<evidence type="ECO:0000313" key="1">
    <source>
        <dbReference type="EMBL" id="CAD9659488.1"/>
    </source>
</evidence>